<name>A0AAV8XLP3_9CUCU</name>
<evidence type="ECO:0000313" key="2">
    <source>
        <dbReference type="Proteomes" id="UP001162162"/>
    </source>
</evidence>
<comment type="caution">
    <text evidence="1">The sequence shown here is derived from an EMBL/GenBank/DDBJ whole genome shotgun (WGS) entry which is preliminary data.</text>
</comment>
<gene>
    <name evidence="1" type="ORF">NQ318_012039</name>
</gene>
<accession>A0AAV8XLP3</accession>
<evidence type="ECO:0000313" key="1">
    <source>
        <dbReference type="EMBL" id="KAJ8939358.1"/>
    </source>
</evidence>
<reference evidence="1" key="1">
    <citation type="journal article" date="2023" name="Insect Mol. Biol.">
        <title>Genome sequencing provides insights into the evolution of gene families encoding plant cell wall-degrading enzymes in longhorned beetles.</title>
        <authorList>
            <person name="Shin N.R."/>
            <person name="Okamura Y."/>
            <person name="Kirsch R."/>
            <person name="Pauchet Y."/>
        </authorList>
    </citation>
    <scope>NUCLEOTIDE SEQUENCE</scope>
    <source>
        <strain evidence="1">AMC_N1</strain>
    </source>
</reference>
<organism evidence="1 2">
    <name type="scientific">Aromia moschata</name>
    <dbReference type="NCBI Taxonomy" id="1265417"/>
    <lineage>
        <taxon>Eukaryota</taxon>
        <taxon>Metazoa</taxon>
        <taxon>Ecdysozoa</taxon>
        <taxon>Arthropoda</taxon>
        <taxon>Hexapoda</taxon>
        <taxon>Insecta</taxon>
        <taxon>Pterygota</taxon>
        <taxon>Neoptera</taxon>
        <taxon>Endopterygota</taxon>
        <taxon>Coleoptera</taxon>
        <taxon>Polyphaga</taxon>
        <taxon>Cucujiformia</taxon>
        <taxon>Chrysomeloidea</taxon>
        <taxon>Cerambycidae</taxon>
        <taxon>Cerambycinae</taxon>
        <taxon>Callichromatini</taxon>
        <taxon>Aromia</taxon>
    </lineage>
</organism>
<dbReference type="Proteomes" id="UP001162162">
    <property type="component" value="Unassembled WGS sequence"/>
</dbReference>
<evidence type="ECO:0008006" key="3">
    <source>
        <dbReference type="Google" id="ProtNLM"/>
    </source>
</evidence>
<keyword evidence="2" id="KW-1185">Reference proteome</keyword>
<proteinExistence type="predicted"/>
<sequence>MEVQEEEKAIRCTLCLKLCLEECQLVNDGMMKMMALVLLTRELNEKRQSVMCNKCVDNLKTCFEFKTLCLSSADIVGSFASAEARTKLNPLYMDTKQGT</sequence>
<protein>
    <recommendedName>
        <fullName evidence="3">ZAD domain-containing protein</fullName>
    </recommendedName>
</protein>
<dbReference type="AlphaFoldDB" id="A0AAV8XLP3"/>
<dbReference type="EMBL" id="JAPWTK010000493">
    <property type="protein sequence ID" value="KAJ8939358.1"/>
    <property type="molecule type" value="Genomic_DNA"/>
</dbReference>
<feature type="non-terminal residue" evidence="1">
    <location>
        <position position="99"/>
    </location>
</feature>